<sequence length="119" mass="12783">MQDRTHVRLAMTSDDLDPDAVTAIVGLTPTRSHRKGDVPAGHRVPWYRGALWFAASCILSPLTVARGLDTFWRRGGDEAGWAQVSSEAEARGMRTAGVFVGVIGTLVLAGVGYLFVASR</sequence>
<evidence type="ECO:0000313" key="3">
    <source>
        <dbReference type="Proteomes" id="UP000007089"/>
    </source>
</evidence>
<dbReference type="EMBL" id="CP001359">
    <property type="protein sequence ID" value="ACL67525.1"/>
    <property type="molecule type" value="Genomic_DNA"/>
</dbReference>
<dbReference type="RefSeq" id="WP_015935236.1">
    <property type="nucleotide sequence ID" value="NC_011891.1"/>
</dbReference>
<accession>B8JAM6</accession>
<feature type="transmembrane region" description="Helical" evidence="1">
    <location>
        <begin position="96"/>
        <end position="116"/>
    </location>
</feature>
<evidence type="ECO:0000313" key="2">
    <source>
        <dbReference type="EMBL" id="ACL67525.1"/>
    </source>
</evidence>
<dbReference type="Proteomes" id="UP000007089">
    <property type="component" value="Chromosome"/>
</dbReference>
<dbReference type="AlphaFoldDB" id="B8JAM6"/>
<dbReference type="HOGENOM" id="CLU_2056451_0_0_7"/>
<dbReference type="KEGG" id="acp:A2cp1_4208"/>
<protein>
    <submittedName>
        <fullName evidence="2">Uncharacterized protein</fullName>
    </submittedName>
</protein>
<keyword evidence="1" id="KW-1133">Transmembrane helix</keyword>
<gene>
    <name evidence="2" type="ordered locus">A2cp1_4208</name>
</gene>
<evidence type="ECO:0000256" key="1">
    <source>
        <dbReference type="SAM" id="Phobius"/>
    </source>
</evidence>
<name>B8JAM6_ANAD2</name>
<dbReference type="Pfam" id="PF14106">
    <property type="entry name" value="DUF4279"/>
    <property type="match status" value="1"/>
</dbReference>
<keyword evidence="3" id="KW-1185">Reference proteome</keyword>
<reference evidence="2" key="1">
    <citation type="submission" date="2009-01" db="EMBL/GenBank/DDBJ databases">
        <title>Complete sequence of Anaeromyxobacter dehalogenans 2CP-1.</title>
        <authorList>
            <consortium name="US DOE Joint Genome Institute"/>
            <person name="Lucas S."/>
            <person name="Copeland A."/>
            <person name="Lapidus A."/>
            <person name="Glavina del Rio T."/>
            <person name="Dalin E."/>
            <person name="Tice H."/>
            <person name="Bruce D."/>
            <person name="Goodwin L."/>
            <person name="Pitluck S."/>
            <person name="Saunders E."/>
            <person name="Brettin T."/>
            <person name="Detter J.C."/>
            <person name="Han C."/>
            <person name="Larimer F."/>
            <person name="Land M."/>
            <person name="Hauser L."/>
            <person name="Kyrpides N."/>
            <person name="Ovchinnikova G."/>
            <person name="Beliaev A.S."/>
            <person name="Richardson P."/>
        </authorList>
    </citation>
    <scope>NUCLEOTIDE SEQUENCE</scope>
    <source>
        <strain evidence="2">2CP-1</strain>
    </source>
</reference>
<proteinExistence type="predicted"/>
<organism evidence="2 3">
    <name type="scientific">Anaeromyxobacter dehalogenans (strain ATCC BAA-258 / DSM 21875 / 2CP-1)</name>
    <dbReference type="NCBI Taxonomy" id="455488"/>
    <lineage>
        <taxon>Bacteria</taxon>
        <taxon>Pseudomonadati</taxon>
        <taxon>Myxococcota</taxon>
        <taxon>Myxococcia</taxon>
        <taxon>Myxococcales</taxon>
        <taxon>Cystobacterineae</taxon>
        <taxon>Anaeromyxobacteraceae</taxon>
        <taxon>Anaeromyxobacter</taxon>
    </lineage>
</organism>
<dbReference type="InterPro" id="IPR025459">
    <property type="entry name" value="DUF4279"/>
</dbReference>
<keyword evidence="1" id="KW-0472">Membrane</keyword>
<keyword evidence="1" id="KW-0812">Transmembrane</keyword>